<comment type="caution">
    <text evidence="4">The sequence shown here is derived from an EMBL/GenBank/DDBJ whole genome shotgun (WGS) entry which is preliminary data.</text>
</comment>
<evidence type="ECO:0000256" key="2">
    <source>
        <dbReference type="ARBA" id="ARBA00022795"/>
    </source>
</evidence>
<keyword evidence="2" id="KW-1005">Bacterial flagellum biogenesis</keyword>
<evidence type="ECO:0000256" key="3">
    <source>
        <dbReference type="SAM" id="MobiDB-lite"/>
    </source>
</evidence>
<comment type="similarity">
    <text evidence="1">Belongs to the FlgD family.</text>
</comment>
<dbReference type="RefSeq" id="WP_125128902.1">
    <property type="nucleotide sequence ID" value="NZ_RHJS01000002.1"/>
</dbReference>
<dbReference type="Pfam" id="PF03963">
    <property type="entry name" value="FlgD"/>
    <property type="match status" value="1"/>
</dbReference>
<protein>
    <recommendedName>
        <fullName evidence="6">Basal-body rod modification protein FlgD</fullName>
    </recommendedName>
</protein>
<keyword evidence="5" id="KW-1185">Reference proteome</keyword>
<sequence>MAVNLDSDVASGLYNASLATQAGAKSDNSTLSTDDFWKLIAAELKYQDMSNPMDNAAMMEQITQMSNMSTMSSMATAISNFSTVINNLSSVTLTTYSTGLLGREVTVVTKTDEDGKVVETKKGIVTGVDLTGATSVYVDGKKYELSSIMAIGDVPKVDTDDKTDSTDKTEDTDDKTDSTDKTEGTDDKTQDSKK</sequence>
<dbReference type="Proteomes" id="UP000274920">
    <property type="component" value="Unassembled WGS sequence"/>
</dbReference>
<proteinExistence type="inferred from homology"/>
<dbReference type="InterPro" id="IPR005648">
    <property type="entry name" value="FlgD"/>
</dbReference>
<organism evidence="4 5">
    <name type="scientific">Schaedlerella arabinosiphila</name>
    <dbReference type="NCBI Taxonomy" id="2044587"/>
    <lineage>
        <taxon>Bacteria</taxon>
        <taxon>Bacillati</taxon>
        <taxon>Bacillota</taxon>
        <taxon>Clostridia</taxon>
        <taxon>Lachnospirales</taxon>
        <taxon>Lachnospiraceae</taxon>
        <taxon>Schaedlerella</taxon>
    </lineage>
</organism>
<dbReference type="GO" id="GO:0044781">
    <property type="term" value="P:bacterial-type flagellum organization"/>
    <property type="evidence" value="ECO:0007669"/>
    <property type="project" value="UniProtKB-KW"/>
</dbReference>
<evidence type="ECO:0000256" key="1">
    <source>
        <dbReference type="ARBA" id="ARBA00010577"/>
    </source>
</evidence>
<evidence type="ECO:0000313" key="4">
    <source>
        <dbReference type="EMBL" id="RRK33683.1"/>
    </source>
</evidence>
<name>A0A3R8L2K7_9FIRM</name>
<gene>
    <name evidence="4" type="ORF">EBB54_21730</name>
</gene>
<dbReference type="AlphaFoldDB" id="A0A3R8L2K7"/>
<evidence type="ECO:0008006" key="6">
    <source>
        <dbReference type="Google" id="ProtNLM"/>
    </source>
</evidence>
<reference evidence="4" key="1">
    <citation type="submission" date="2018-10" db="EMBL/GenBank/DDBJ databases">
        <title>Schaedlerella arabinophila gen. nov. sp. nov., isolated from the mouse intestinal tract and comparative analysis with the genome of the closely related altered Schaedler flora strain ASF502.</title>
        <authorList>
            <person name="Miyake S."/>
            <person name="Soh M."/>
            <person name="Seedorf H."/>
        </authorList>
    </citation>
    <scope>NUCLEOTIDE SEQUENCE [LARGE SCALE GENOMIC DNA]</scope>
    <source>
        <strain evidence="4">DSM 106076</strain>
    </source>
</reference>
<feature type="compositionally biased region" description="Basic and acidic residues" evidence="3">
    <location>
        <begin position="155"/>
        <end position="194"/>
    </location>
</feature>
<feature type="region of interest" description="Disordered" evidence="3">
    <location>
        <begin position="154"/>
        <end position="194"/>
    </location>
</feature>
<accession>A0A3R8L2K7</accession>
<dbReference type="EMBL" id="RHJS01000002">
    <property type="protein sequence ID" value="RRK33683.1"/>
    <property type="molecule type" value="Genomic_DNA"/>
</dbReference>
<evidence type="ECO:0000313" key="5">
    <source>
        <dbReference type="Proteomes" id="UP000274920"/>
    </source>
</evidence>